<evidence type="ECO:0000259" key="2">
    <source>
        <dbReference type="Pfam" id="PF22936"/>
    </source>
</evidence>
<organism evidence="3 4">
    <name type="scientific">Mucuna pruriens</name>
    <name type="common">Velvet bean</name>
    <name type="synonym">Dolichos pruriens</name>
    <dbReference type="NCBI Taxonomy" id="157652"/>
    <lineage>
        <taxon>Eukaryota</taxon>
        <taxon>Viridiplantae</taxon>
        <taxon>Streptophyta</taxon>
        <taxon>Embryophyta</taxon>
        <taxon>Tracheophyta</taxon>
        <taxon>Spermatophyta</taxon>
        <taxon>Magnoliopsida</taxon>
        <taxon>eudicotyledons</taxon>
        <taxon>Gunneridae</taxon>
        <taxon>Pentapetalae</taxon>
        <taxon>rosids</taxon>
        <taxon>fabids</taxon>
        <taxon>Fabales</taxon>
        <taxon>Fabaceae</taxon>
        <taxon>Papilionoideae</taxon>
        <taxon>50 kb inversion clade</taxon>
        <taxon>NPAAA clade</taxon>
        <taxon>indigoferoid/millettioid clade</taxon>
        <taxon>Phaseoleae</taxon>
        <taxon>Mucuna</taxon>
    </lineage>
</organism>
<dbReference type="GO" id="GO:0008233">
    <property type="term" value="F:peptidase activity"/>
    <property type="evidence" value="ECO:0007669"/>
    <property type="project" value="UniProtKB-KW"/>
</dbReference>
<dbReference type="InterPro" id="IPR054722">
    <property type="entry name" value="PolX-like_BBD"/>
</dbReference>
<feature type="domain" description="Retrovirus-related Pol polyprotein from transposon TNT 1-94-like beta-barrel" evidence="2">
    <location>
        <begin position="2"/>
        <end position="78"/>
    </location>
</feature>
<dbReference type="OrthoDB" id="8029976at2759"/>
<gene>
    <name evidence="3" type="ORF">CR513_48467</name>
</gene>
<dbReference type="Proteomes" id="UP000257109">
    <property type="component" value="Unassembled WGS sequence"/>
</dbReference>
<dbReference type="EMBL" id="QJKJ01011071">
    <property type="protein sequence ID" value="RDX72093.1"/>
    <property type="molecule type" value="Genomic_DNA"/>
</dbReference>
<keyword evidence="1" id="KW-0378">Hydrolase</keyword>
<dbReference type="GO" id="GO:0006508">
    <property type="term" value="P:proteolysis"/>
    <property type="evidence" value="ECO:0007669"/>
    <property type="project" value="UniProtKB-KW"/>
</dbReference>
<name>A0A371F1M3_MUCPR</name>
<dbReference type="SUPFAM" id="SSF53098">
    <property type="entry name" value="Ribonuclease H-like"/>
    <property type="match status" value="1"/>
</dbReference>
<comment type="caution">
    <text evidence="3">The sequence shown here is derived from an EMBL/GenBank/DDBJ whole genome shotgun (WGS) entry which is preliminary data.</text>
</comment>
<sequence>MWIIDSGTTLHVTSRKEFFTSYTTSDFVVLKMDNDGVTKVTVVGDVCLQTNIGMQLWLRGVKHALDVPFNLISMHMLYDGSYDNHFGHKKWKLTKGNLVVARGEKFSKLYWTKALVAKDNVNAMDMEGSLWHLCGIVGLVISVKKNMLPRLKNVELEKCSHCMASKQTRVSFKKHPPSRKSELLELVHFDVCGPLKVKSFSGTLYFVTFVDDSSKKLCVYVLKTEDQVLEKFKQF</sequence>
<dbReference type="STRING" id="157652.A0A371F1M3"/>
<dbReference type="Gene3D" id="3.30.420.10">
    <property type="entry name" value="Ribonuclease H-like superfamily/Ribonuclease H"/>
    <property type="match status" value="1"/>
</dbReference>
<dbReference type="AlphaFoldDB" id="A0A371F1M3"/>
<dbReference type="Pfam" id="PF22936">
    <property type="entry name" value="Pol_BBD"/>
    <property type="match status" value="1"/>
</dbReference>
<dbReference type="PANTHER" id="PTHR42648">
    <property type="entry name" value="TRANSPOSASE, PUTATIVE-RELATED"/>
    <property type="match status" value="1"/>
</dbReference>
<accession>A0A371F1M3</accession>
<dbReference type="InterPro" id="IPR039537">
    <property type="entry name" value="Retrotran_Ty1/copia-like"/>
</dbReference>
<keyword evidence="1" id="KW-0645">Protease</keyword>
<evidence type="ECO:0000313" key="3">
    <source>
        <dbReference type="EMBL" id="RDX72093.1"/>
    </source>
</evidence>
<proteinExistence type="predicted"/>
<reference evidence="3" key="1">
    <citation type="submission" date="2018-05" db="EMBL/GenBank/DDBJ databases">
        <title>Draft genome of Mucuna pruriens seed.</title>
        <authorList>
            <person name="Nnadi N.E."/>
            <person name="Vos R."/>
            <person name="Hasami M.H."/>
            <person name="Devisetty U.K."/>
            <person name="Aguiy J.C."/>
        </authorList>
    </citation>
    <scope>NUCLEOTIDE SEQUENCE [LARGE SCALE GENOMIC DNA]</scope>
    <source>
        <strain evidence="3">JCA_2017</strain>
    </source>
</reference>
<feature type="non-terminal residue" evidence="3">
    <location>
        <position position="1"/>
    </location>
</feature>
<keyword evidence="4" id="KW-1185">Reference proteome</keyword>
<evidence type="ECO:0000256" key="1">
    <source>
        <dbReference type="ARBA" id="ARBA00022670"/>
    </source>
</evidence>
<evidence type="ECO:0000313" key="4">
    <source>
        <dbReference type="Proteomes" id="UP000257109"/>
    </source>
</evidence>
<dbReference type="GO" id="GO:0003676">
    <property type="term" value="F:nucleic acid binding"/>
    <property type="evidence" value="ECO:0007669"/>
    <property type="project" value="InterPro"/>
</dbReference>
<dbReference type="InterPro" id="IPR012337">
    <property type="entry name" value="RNaseH-like_sf"/>
</dbReference>
<dbReference type="InterPro" id="IPR036397">
    <property type="entry name" value="RNaseH_sf"/>
</dbReference>
<protein>
    <recommendedName>
        <fullName evidence="2">Retrovirus-related Pol polyprotein from transposon TNT 1-94-like beta-barrel domain-containing protein</fullName>
    </recommendedName>
</protein>
<dbReference type="PANTHER" id="PTHR42648:SF28">
    <property type="entry name" value="TRANSPOSON-ENCODED PROTEIN WITH RIBONUCLEASE H-LIKE AND RETROVIRUS ZINC FINGER-LIKE DOMAINS"/>
    <property type="match status" value="1"/>
</dbReference>